<dbReference type="RefSeq" id="WP_194537176.1">
    <property type="nucleotide sequence ID" value="NZ_JACEFB010000003.1"/>
</dbReference>
<evidence type="ECO:0000256" key="2">
    <source>
        <dbReference type="SAM" id="Phobius"/>
    </source>
</evidence>
<keyword evidence="2" id="KW-0812">Transmembrane</keyword>
<name>A0A7V8VCX9_9BACT</name>
<accession>A0A7V8VCX9</accession>
<evidence type="ECO:0000256" key="1">
    <source>
        <dbReference type="SAM" id="MobiDB-lite"/>
    </source>
</evidence>
<dbReference type="Gene3D" id="1.50.10.20">
    <property type="match status" value="2"/>
</dbReference>
<protein>
    <submittedName>
        <fullName evidence="3">Terpene cyclase/mutase family protein</fullName>
    </submittedName>
</protein>
<feature type="compositionally biased region" description="Pro residues" evidence="1">
    <location>
        <begin position="1"/>
        <end position="18"/>
    </location>
</feature>
<dbReference type="CDD" id="cd00688">
    <property type="entry name" value="ISOPREN_C2_like"/>
    <property type="match status" value="1"/>
</dbReference>
<keyword evidence="4" id="KW-1185">Reference proteome</keyword>
<organism evidence="3 4">
    <name type="scientific">Thermogemmata fonticola</name>
    <dbReference type="NCBI Taxonomy" id="2755323"/>
    <lineage>
        <taxon>Bacteria</taxon>
        <taxon>Pseudomonadati</taxon>
        <taxon>Planctomycetota</taxon>
        <taxon>Planctomycetia</taxon>
        <taxon>Gemmatales</taxon>
        <taxon>Gemmataceae</taxon>
        <taxon>Thermogemmata</taxon>
    </lineage>
</organism>
<feature type="transmembrane region" description="Helical" evidence="2">
    <location>
        <begin position="47"/>
        <end position="67"/>
    </location>
</feature>
<evidence type="ECO:0000313" key="3">
    <source>
        <dbReference type="EMBL" id="MBA2225734.1"/>
    </source>
</evidence>
<proteinExistence type="predicted"/>
<dbReference type="EMBL" id="JACEFB010000003">
    <property type="protein sequence ID" value="MBA2225734.1"/>
    <property type="molecule type" value="Genomic_DNA"/>
</dbReference>
<dbReference type="Proteomes" id="UP000542342">
    <property type="component" value="Unassembled WGS sequence"/>
</dbReference>
<evidence type="ECO:0000313" key="4">
    <source>
        <dbReference type="Proteomes" id="UP000542342"/>
    </source>
</evidence>
<dbReference type="AlphaFoldDB" id="A0A7V8VCX9"/>
<feature type="region of interest" description="Disordered" evidence="1">
    <location>
        <begin position="1"/>
        <end position="21"/>
    </location>
</feature>
<reference evidence="3 4" key="1">
    <citation type="submission" date="2020-07" db="EMBL/GenBank/DDBJ databases">
        <title>Thermogemmata thermophila gen. nov., sp. nov., a novel moderate thermophilic planctomycete from a Kamchatka hot spring.</title>
        <authorList>
            <person name="Elcheninov A.G."/>
            <person name="Podosokorskaya O.A."/>
            <person name="Kovaleva O.L."/>
            <person name="Novikov A."/>
            <person name="Bonch-Osmolovskaya E.A."/>
            <person name="Toshchakov S.V."/>
            <person name="Kublanov I.V."/>
        </authorList>
    </citation>
    <scope>NUCLEOTIDE SEQUENCE [LARGE SCALE GENOMIC DNA]</scope>
    <source>
        <strain evidence="3 4">2918</strain>
    </source>
</reference>
<dbReference type="SUPFAM" id="SSF48239">
    <property type="entry name" value="Terpenoid cyclases/Protein prenyltransferases"/>
    <property type="match status" value="1"/>
</dbReference>
<sequence>MSKSPQPVPANLPSPPVPAAKGGAVIRRVEAAQETAQERLLRKHLPAWVISGAVHVALVALLLLFAGQPTQTNASEKVIATSVEKEETEPQDNLTNEDIGLDANLESALPDKERVDERTVDEVVTTDPLGKPDVPDPDLDRNAFDLVGIPSLEANTPGLAGLEGNAISGGGNYGNMMSSFAGRSGATKSQMLREGGGNERSEAAVARGLAWLAKQQRTDGSWVFDGDHKEEIVAATGLALAAFLGAGETHKHAKKYRANVERGLQYLMRNCPVSGPNAGKFIGARTMYAQAIGALALCEAYGMTKDPALKPHAQAAINFIIRAQAADGSWGYQAGSPGDTSIVGWQIQALQAARLSKDIVVDPNCIKKAIKFLDKVGAGSRKTMYGYRDAAGAAPGTALTAVGLLCRYYVDGWGPDNAAMAEGVQGLLQRTPPRFGSKVLGNMYYYYYATQVVHFFEGEAWRTWNEGPKDPQTGKRTGGMRDWLIDLQVTKDGPNYGSWDPDSGAMGRTGRLGTTAMCVMTLEVYYRHMPLYKRAAAGDARFLEAVK</sequence>
<keyword evidence="2" id="KW-1133">Transmembrane helix</keyword>
<comment type="caution">
    <text evidence="3">The sequence shown here is derived from an EMBL/GenBank/DDBJ whole genome shotgun (WGS) entry which is preliminary data.</text>
</comment>
<keyword evidence="2" id="KW-0472">Membrane</keyword>
<dbReference type="InterPro" id="IPR008930">
    <property type="entry name" value="Terpenoid_cyclase/PrenylTrfase"/>
</dbReference>
<gene>
    <name evidence="3" type="ORF">H0921_06100</name>
</gene>